<evidence type="ECO:0000256" key="1">
    <source>
        <dbReference type="ARBA" id="ARBA00001933"/>
    </source>
</evidence>
<comment type="similarity">
    <text evidence="3">Belongs to the class-III pyridoxal-phosphate-dependent aminotransferase family.</text>
</comment>
<dbReference type="KEGG" id="smas:HUE87_11950"/>
<name>A0A7S7LZY6_9BACT</name>
<dbReference type="RefSeq" id="WP_194366602.1">
    <property type="nucleotide sequence ID" value="NZ_CP054493.1"/>
</dbReference>
<dbReference type="InterPro" id="IPR005814">
    <property type="entry name" value="Aminotrans_3"/>
</dbReference>
<dbReference type="PANTHER" id="PTHR43713:SF3">
    <property type="entry name" value="GLUTAMATE-1-SEMIALDEHYDE 2,1-AMINOMUTASE 1, CHLOROPLASTIC-RELATED"/>
    <property type="match status" value="1"/>
</dbReference>
<proteinExistence type="inferred from homology"/>
<dbReference type="AlphaFoldDB" id="A0A7S7LZY6"/>
<keyword evidence="4" id="KW-0808">Transferase</keyword>
<keyword evidence="5" id="KW-1185">Reference proteome</keyword>
<gene>
    <name evidence="4" type="ORF">HUE87_11950</name>
</gene>
<dbReference type="Pfam" id="PF00202">
    <property type="entry name" value="Aminotran_3"/>
    <property type="match status" value="1"/>
</dbReference>
<evidence type="ECO:0000256" key="2">
    <source>
        <dbReference type="ARBA" id="ARBA00022898"/>
    </source>
</evidence>
<comment type="cofactor">
    <cofactor evidence="1">
        <name>pyridoxal 5'-phosphate</name>
        <dbReference type="ChEBI" id="CHEBI:597326"/>
    </cofactor>
</comment>
<sequence length="433" mass="49131">MQNYGLNIMKNKSLVLNEGYAPDDNKLYIKESYDCYIKDVKNNIYIDTAMGGGSFVLGHAQKFIQNEIIKQLKKGSLYTLPNEKTHELASLLNQAIPNFNRFVFCSTGSEATMRAIRIARAYTNKKKIAIFSGSWHGSHDLLMVDDTYVGNEQVPKKILKSNGMLHDILKNIILLPYNQEKAFEIITKNKNDLAMVLIEPAQGSNPRDDIKGFLQNLRKTTQEHDILLGFDEIITGFRVALGGAQEYYGIKADIATYGKAVGGGLPLAVVAGTQKVMQTIKVGTKENPQSIFMGGTFSANPLSITASYTMLKHLIKNKNKIYPKLEKKSKYFRDSINKICQINEVSAHMIGINSMLRFIFTSFPVTSRHSRDQHEKSIEIQSLFYKNMLENHKIHIASNRINFLSIKHKKKDIDKIIKAYEIEIKRFKEMGYL</sequence>
<dbReference type="InterPro" id="IPR015422">
    <property type="entry name" value="PyrdxlP-dep_Trfase_small"/>
</dbReference>
<dbReference type="Proteomes" id="UP000593836">
    <property type="component" value="Chromosome"/>
</dbReference>
<evidence type="ECO:0000313" key="5">
    <source>
        <dbReference type="Proteomes" id="UP000593836"/>
    </source>
</evidence>
<accession>A0A7S7LZY6</accession>
<dbReference type="Gene3D" id="3.40.640.10">
    <property type="entry name" value="Type I PLP-dependent aspartate aminotransferase-like (Major domain)"/>
    <property type="match status" value="1"/>
</dbReference>
<evidence type="ECO:0000256" key="3">
    <source>
        <dbReference type="RuleBase" id="RU003560"/>
    </source>
</evidence>
<protein>
    <submittedName>
        <fullName evidence="4">Aminotransferase class III-fold pyridoxal phosphate-dependent enzyme</fullName>
    </submittedName>
</protein>
<dbReference type="EMBL" id="CP054493">
    <property type="protein sequence ID" value="QOY54557.1"/>
    <property type="molecule type" value="Genomic_DNA"/>
</dbReference>
<dbReference type="GO" id="GO:0008483">
    <property type="term" value="F:transaminase activity"/>
    <property type="evidence" value="ECO:0007669"/>
    <property type="project" value="UniProtKB-KW"/>
</dbReference>
<keyword evidence="4" id="KW-0032">Aminotransferase</keyword>
<dbReference type="PANTHER" id="PTHR43713">
    <property type="entry name" value="GLUTAMATE-1-SEMIALDEHYDE 2,1-AMINOMUTASE"/>
    <property type="match status" value="1"/>
</dbReference>
<dbReference type="Gene3D" id="3.90.1150.10">
    <property type="entry name" value="Aspartate Aminotransferase, domain 1"/>
    <property type="match status" value="1"/>
</dbReference>
<dbReference type="InterPro" id="IPR015421">
    <property type="entry name" value="PyrdxlP-dep_Trfase_major"/>
</dbReference>
<reference evidence="4 5" key="1">
    <citation type="submission" date="2020-05" db="EMBL/GenBank/DDBJ databases">
        <title>Sulfurimonas marisnigri, sp. nov., and Sulfurimonas baltica, sp. nov., manganese oxide reducing chemolithoautotrophs of the class Epsilonproteobacteria isolated from the pelagic redoxclines of the Black and Baltic Seas and emended description of the genus Sulfurimonas.</title>
        <authorList>
            <person name="Henkel J.V."/>
            <person name="Laudan C."/>
            <person name="Werner J."/>
            <person name="Neu T."/>
            <person name="Plewe S."/>
            <person name="Sproer C."/>
            <person name="Bunk B."/>
            <person name="Schulz-Vogt H.N."/>
        </authorList>
    </citation>
    <scope>NUCLEOTIDE SEQUENCE [LARGE SCALE GENOMIC DNA]</scope>
    <source>
        <strain evidence="4 5">SoZ1</strain>
    </source>
</reference>
<dbReference type="GO" id="GO:0030170">
    <property type="term" value="F:pyridoxal phosphate binding"/>
    <property type="evidence" value="ECO:0007669"/>
    <property type="project" value="InterPro"/>
</dbReference>
<evidence type="ECO:0000313" key="4">
    <source>
        <dbReference type="EMBL" id="QOY54557.1"/>
    </source>
</evidence>
<keyword evidence="2 3" id="KW-0663">Pyridoxal phosphate</keyword>
<dbReference type="SUPFAM" id="SSF53383">
    <property type="entry name" value="PLP-dependent transferases"/>
    <property type="match status" value="1"/>
</dbReference>
<organism evidence="4 5">
    <name type="scientific">Candidatus Sulfurimonas marisnigri</name>
    <dbReference type="NCBI Taxonomy" id="2740405"/>
    <lineage>
        <taxon>Bacteria</taxon>
        <taxon>Pseudomonadati</taxon>
        <taxon>Campylobacterota</taxon>
        <taxon>Epsilonproteobacteria</taxon>
        <taxon>Campylobacterales</taxon>
        <taxon>Sulfurimonadaceae</taxon>
        <taxon>Sulfurimonas</taxon>
    </lineage>
</organism>
<dbReference type="InterPro" id="IPR015424">
    <property type="entry name" value="PyrdxlP-dep_Trfase"/>
</dbReference>